<keyword evidence="3 5" id="KW-0285">Flavoprotein</keyword>
<gene>
    <name evidence="9" type="ORF">RZ517_08620</name>
</gene>
<sequence>MPHLPPRDALPTHDVTNQPEALSGLSLWQGDPGLQTHADAARADIAHLAHFADTIGTSDMAEAGRLANRNSPELMLFDSGGRRLDEVRFHPSYHQLMQAGIGAGYSAIAWEAGKGGHATHAAMVYLMSQVEPGVCCPMTMTYAAIPALSVDEALFTEWGPKLMSRVYDGAPKPLAHKPGATLGMAMTEKQGGSDVRSNATRATRSRDGYRLRGHKWFCSAPMSDGFLTLAQAPGGLTCFLVPRWLEGERNAIHIQRLKDKLGNRANALAEIEYHDALAYPLGEEGAGVKTIIEMVHHTRLDTALAPAGLMRAALVHATHWARHRTAFQRSLIDQPLMQSVLADLALDWEGALALGMHVAAAFDRKSETDRAFARLGVALAKYLNNKLCPGFVYEAMEALGGMGYVEDTPLPLLYREAPLNSIWEGSGNVICLDILRTLQRAPEAGEALSAELASVGGQYRGYDAALKAHMRRFPKLPEEEQARWFVESLATLLTASVLIRTAPAALSEGYVRTRLAGERGRTTGAIDGVEVARVLERIDGGKAFE</sequence>
<evidence type="ECO:0000259" key="6">
    <source>
        <dbReference type="Pfam" id="PF00441"/>
    </source>
</evidence>
<organism evidence="9 10">
    <name type="scientific">Roseovarius phycicola</name>
    <dbReference type="NCBI Taxonomy" id="3080976"/>
    <lineage>
        <taxon>Bacteria</taxon>
        <taxon>Pseudomonadati</taxon>
        <taxon>Pseudomonadota</taxon>
        <taxon>Alphaproteobacteria</taxon>
        <taxon>Rhodobacterales</taxon>
        <taxon>Roseobacteraceae</taxon>
        <taxon>Roseovarius</taxon>
    </lineage>
</organism>
<dbReference type="Pfam" id="PF18158">
    <property type="entry name" value="AidB_N"/>
    <property type="match status" value="1"/>
</dbReference>
<reference evidence="9 10" key="1">
    <citation type="submission" date="2023-10" db="EMBL/GenBank/DDBJ databases">
        <title>Roseovarius strain S88 nov., isolated from a marine algae.</title>
        <authorList>
            <person name="Lee M.W."/>
            <person name="Lee J.K."/>
            <person name="Kim J.M."/>
            <person name="Choi D.G."/>
            <person name="Baek J.H."/>
            <person name="Bayburt H."/>
            <person name="Jung J.J."/>
            <person name="Han D.M."/>
            <person name="Jeon C.O."/>
        </authorList>
    </citation>
    <scope>NUCLEOTIDE SEQUENCE [LARGE SCALE GENOMIC DNA]</scope>
    <source>
        <strain evidence="9 10">S88</strain>
    </source>
</reference>
<proteinExistence type="inferred from homology"/>
<keyword evidence="4 5" id="KW-0274">FAD</keyword>
<feature type="domain" description="Acyl-CoA dehydrogenase/oxidase C-terminal" evidence="6">
    <location>
        <begin position="285"/>
        <end position="438"/>
    </location>
</feature>
<dbReference type="InterPro" id="IPR052904">
    <property type="entry name" value="Acyl-CoA_dehydrogenase-like"/>
</dbReference>
<dbReference type="Gene3D" id="1.20.140.10">
    <property type="entry name" value="Butyryl-CoA Dehydrogenase, subunit A, domain 3"/>
    <property type="match status" value="1"/>
</dbReference>
<dbReference type="InterPro" id="IPR009075">
    <property type="entry name" value="AcylCo_DH/oxidase_C"/>
</dbReference>
<dbReference type="Proteomes" id="UP001364156">
    <property type="component" value="Chromosome"/>
</dbReference>
<dbReference type="SUPFAM" id="SSF56645">
    <property type="entry name" value="Acyl-CoA dehydrogenase NM domain-like"/>
    <property type="match status" value="1"/>
</dbReference>
<dbReference type="InterPro" id="IPR006089">
    <property type="entry name" value="Acyl-CoA_DH_CS"/>
</dbReference>
<dbReference type="PROSITE" id="PS00072">
    <property type="entry name" value="ACYL_COA_DH_1"/>
    <property type="match status" value="1"/>
</dbReference>
<dbReference type="InterPro" id="IPR041504">
    <property type="entry name" value="AidB_N"/>
</dbReference>
<feature type="domain" description="Acyl-CoA oxidase/dehydrogenase middle" evidence="7">
    <location>
        <begin position="183"/>
        <end position="275"/>
    </location>
</feature>
<name>A0ABZ2HLL0_9RHOB</name>
<dbReference type="EMBL" id="CP146069">
    <property type="protein sequence ID" value="WWR48218.1"/>
    <property type="molecule type" value="Genomic_DNA"/>
</dbReference>
<protein>
    <submittedName>
        <fullName evidence="9">Acyl-CoA dehydrogenase family protein</fullName>
    </submittedName>
</protein>
<dbReference type="PANTHER" id="PTHR42707">
    <property type="entry name" value="ACYL-COA DEHYDROGENASE"/>
    <property type="match status" value="1"/>
</dbReference>
<dbReference type="InterPro" id="IPR006091">
    <property type="entry name" value="Acyl-CoA_Oxase/DH_mid-dom"/>
</dbReference>
<dbReference type="InterPro" id="IPR009100">
    <property type="entry name" value="AcylCoA_DH/oxidase_NM_dom_sf"/>
</dbReference>
<feature type="domain" description="Adaptive response protein AidB N-terminal" evidence="8">
    <location>
        <begin position="17"/>
        <end position="168"/>
    </location>
</feature>
<evidence type="ECO:0000256" key="3">
    <source>
        <dbReference type="ARBA" id="ARBA00022630"/>
    </source>
</evidence>
<dbReference type="SUPFAM" id="SSF47203">
    <property type="entry name" value="Acyl-CoA dehydrogenase C-terminal domain-like"/>
    <property type="match status" value="1"/>
</dbReference>
<evidence type="ECO:0000256" key="2">
    <source>
        <dbReference type="ARBA" id="ARBA00009347"/>
    </source>
</evidence>
<evidence type="ECO:0000256" key="4">
    <source>
        <dbReference type="ARBA" id="ARBA00022827"/>
    </source>
</evidence>
<dbReference type="Gene3D" id="6.10.250.600">
    <property type="match status" value="1"/>
</dbReference>
<dbReference type="RefSeq" id="WP_338551036.1">
    <property type="nucleotide sequence ID" value="NZ_CP146069.1"/>
</dbReference>
<dbReference type="InterPro" id="IPR036250">
    <property type="entry name" value="AcylCo_DH-like_C"/>
</dbReference>
<dbReference type="Gene3D" id="2.40.110.20">
    <property type="match status" value="1"/>
</dbReference>
<evidence type="ECO:0000256" key="1">
    <source>
        <dbReference type="ARBA" id="ARBA00001974"/>
    </source>
</evidence>
<comment type="similarity">
    <text evidence="2 5">Belongs to the acyl-CoA dehydrogenase family.</text>
</comment>
<dbReference type="Pfam" id="PF02770">
    <property type="entry name" value="Acyl-CoA_dh_M"/>
    <property type="match status" value="1"/>
</dbReference>
<keyword evidence="5" id="KW-0560">Oxidoreductase</keyword>
<evidence type="ECO:0000256" key="5">
    <source>
        <dbReference type="RuleBase" id="RU362125"/>
    </source>
</evidence>
<dbReference type="Pfam" id="PF00441">
    <property type="entry name" value="Acyl-CoA_dh_1"/>
    <property type="match status" value="1"/>
</dbReference>
<comment type="cofactor">
    <cofactor evidence="1 5">
        <name>FAD</name>
        <dbReference type="ChEBI" id="CHEBI:57692"/>
    </cofactor>
</comment>
<evidence type="ECO:0000313" key="10">
    <source>
        <dbReference type="Proteomes" id="UP001364156"/>
    </source>
</evidence>
<evidence type="ECO:0000259" key="7">
    <source>
        <dbReference type="Pfam" id="PF02770"/>
    </source>
</evidence>
<evidence type="ECO:0000259" key="8">
    <source>
        <dbReference type="Pfam" id="PF18158"/>
    </source>
</evidence>
<keyword evidence="10" id="KW-1185">Reference proteome</keyword>
<accession>A0ABZ2HLL0</accession>
<dbReference type="PANTHER" id="PTHR42707:SF3">
    <property type="entry name" value="ACYL-COA DEHYDROGENASE AIDB-RELATED"/>
    <property type="match status" value="1"/>
</dbReference>
<evidence type="ECO:0000313" key="9">
    <source>
        <dbReference type="EMBL" id="WWR48218.1"/>
    </source>
</evidence>